<comment type="subcellular location">
    <subcellularLocation>
        <location evidence="1">Endomembrane system</location>
        <topology evidence="1">Multi-pass membrane protein</topology>
    </subcellularLocation>
    <subcellularLocation>
        <location evidence="6">Membrane</location>
        <topology evidence="6">Multi-pass membrane protein</topology>
    </subcellularLocation>
</comment>
<feature type="transmembrane region" description="Helical" evidence="7">
    <location>
        <begin position="314"/>
        <end position="333"/>
    </location>
</feature>
<dbReference type="PANTHER" id="PTHR43507:SF1">
    <property type="entry name" value="NADH-UBIQUINONE OXIDOREDUCTASE CHAIN 4"/>
    <property type="match status" value="1"/>
</dbReference>
<evidence type="ECO:0000256" key="2">
    <source>
        <dbReference type="ARBA" id="ARBA00009025"/>
    </source>
</evidence>
<feature type="transmembrane region" description="Helical" evidence="7">
    <location>
        <begin position="221"/>
        <end position="240"/>
    </location>
</feature>
<protein>
    <submittedName>
        <fullName evidence="9">NADH-quinone oxidoreductase subunit M</fullName>
        <ecNumber evidence="9">1.6.5.9</ecNumber>
    </submittedName>
</protein>
<feature type="transmembrane region" description="Helical" evidence="7">
    <location>
        <begin position="376"/>
        <end position="398"/>
    </location>
</feature>
<feature type="transmembrane region" description="Helical" evidence="7">
    <location>
        <begin position="37"/>
        <end position="56"/>
    </location>
</feature>
<gene>
    <name evidence="9" type="ORF">ACFPM7_02930</name>
</gene>
<keyword evidence="3 6" id="KW-0812">Transmembrane</keyword>
<feature type="transmembrane region" description="Helical" evidence="7">
    <location>
        <begin position="172"/>
        <end position="194"/>
    </location>
</feature>
<dbReference type="NCBIfam" id="NF004500">
    <property type="entry name" value="PRK05846.1-4"/>
    <property type="match status" value="1"/>
</dbReference>
<dbReference type="InterPro" id="IPR001750">
    <property type="entry name" value="ND/Mrp_TM"/>
</dbReference>
<dbReference type="NCBIfam" id="TIGR01972">
    <property type="entry name" value="NDH_I_M"/>
    <property type="match status" value="1"/>
</dbReference>
<evidence type="ECO:0000256" key="7">
    <source>
        <dbReference type="SAM" id="Phobius"/>
    </source>
</evidence>
<keyword evidence="10" id="KW-1185">Reference proteome</keyword>
<feature type="transmembrane region" description="Helical" evidence="7">
    <location>
        <begin position="286"/>
        <end position="307"/>
    </location>
</feature>
<dbReference type="RefSeq" id="WP_378243436.1">
    <property type="nucleotide sequence ID" value="NZ_JBHSKF010000001.1"/>
</dbReference>
<evidence type="ECO:0000259" key="8">
    <source>
        <dbReference type="Pfam" id="PF00361"/>
    </source>
</evidence>
<feature type="transmembrane region" description="Helical" evidence="7">
    <location>
        <begin position="87"/>
        <end position="107"/>
    </location>
</feature>
<feature type="transmembrane region" description="Helical" evidence="7">
    <location>
        <begin position="345"/>
        <end position="364"/>
    </location>
</feature>
<keyword evidence="5 7" id="KW-0472">Membrane</keyword>
<evidence type="ECO:0000256" key="4">
    <source>
        <dbReference type="ARBA" id="ARBA00022989"/>
    </source>
</evidence>
<organism evidence="9 10">
    <name type="scientific">Actinokineospora guangxiensis</name>
    <dbReference type="NCBI Taxonomy" id="1490288"/>
    <lineage>
        <taxon>Bacteria</taxon>
        <taxon>Bacillati</taxon>
        <taxon>Actinomycetota</taxon>
        <taxon>Actinomycetes</taxon>
        <taxon>Pseudonocardiales</taxon>
        <taxon>Pseudonocardiaceae</taxon>
        <taxon>Actinokineospora</taxon>
    </lineage>
</organism>
<reference evidence="10" key="1">
    <citation type="journal article" date="2019" name="Int. J. Syst. Evol. Microbiol.">
        <title>The Global Catalogue of Microorganisms (GCM) 10K type strain sequencing project: providing services to taxonomists for standard genome sequencing and annotation.</title>
        <authorList>
            <consortium name="The Broad Institute Genomics Platform"/>
            <consortium name="The Broad Institute Genome Sequencing Center for Infectious Disease"/>
            <person name="Wu L."/>
            <person name="Ma J."/>
        </authorList>
    </citation>
    <scope>NUCLEOTIDE SEQUENCE [LARGE SCALE GENOMIC DNA]</scope>
    <source>
        <strain evidence="10">CCUG 59778</strain>
    </source>
</reference>
<dbReference type="GO" id="GO:0050136">
    <property type="term" value="F:NADH dehydrogenase (quinone) (non-electrogenic) activity"/>
    <property type="evidence" value="ECO:0007669"/>
    <property type="project" value="UniProtKB-EC"/>
</dbReference>
<comment type="caution">
    <text evidence="9">The sequence shown here is derived from an EMBL/GenBank/DDBJ whole genome shotgun (WGS) entry which is preliminary data.</text>
</comment>
<dbReference type="Proteomes" id="UP001596157">
    <property type="component" value="Unassembled WGS sequence"/>
</dbReference>
<evidence type="ECO:0000256" key="3">
    <source>
        <dbReference type="ARBA" id="ARBA00022692"/>
    </source>
</evidence>
<dbReference type="InterPro" id="IPR003918">
    <property type="entry name" value="NADH_UbQ_OxRdtase"/>
</dbReference>
<keyword evidence="9" id="KW-0560">Oxidoreductase</keyword>
<evidence type="ECO:0000256" key="5">
    <source>
        <dbReference type="ARBA" id="ARBA00023136"/>
    </source>
</evidence>
<dbReference type="PRINTS" id="PR01437">
    <property type="entry name" value="NUOXDRDTASE4"/>
</dbReference>
<feature type="transmembrane region" description="Helical" evidence="7">
    <location>
        <begin position="119"/>
        <end position="136"/>
    </location>
</feature>
<feature type="transmembrane region" description="Helical" evidence="7">
    <location>
        <begin position="252"/>
        <end position="274"/>
    </location>
</feature>
<feature type="domain" description="NADH:quinone oxidoreductase/Mrp antiporter transmembrane" evidence="8">
    <location>
        <begin position="136"/>
        <end position="429"/>
    </location>
</feature>
<evidence type="ECO:0000313" key="10">
    <source>
        <dbReference type="Proteomes" id="UP001596157"/>
    </source>
</evidence>
<proteinExistence type="inferred from homology"/>
<name>A0ABW0EJA1_9PSEU</name>
<dbReference type="InterPro" id="IPR010227">
    <property type="entry name" value="NADH_Q_OxRdtase_chainM/4"/>
</dbReference>
<dbReference type="PANTHER" id="PTHR43507">
    <property type="entry name" value="NADH-UBIQUINONE OXIDOREDUCTASE CHAIN 4"/>
    <property type="match status" value="1"/>
</dbReference>
<dbReference type="EC" id="1.6.5.9" evidence="9"/>
<sequence>MTSTAGSWVLWALLLVPLVGAAVTVALRANDRTAKLAALGFSVVELVLAGVAWSLYDPSGDRLQLGSTLDWIPAFGVHIAWGVDGIALTMIAVIALLTPIVIGAGWADKLPEGRTKGGFFALILLEQALTIGVFAATDVFLFYVLFEIMLIPMYFLIGSYGGANRQYAAVKFFLYSFLGGLIMLASVIGAYSLAADTLGQGTFLWEELVAVVSQAPLETQIWLFLGFFVAFAVKAPLVPLHTWLPDATAEAPIGVAVLLVGVLDKVGTFGFLRYLLPLTPDASRELAWLVLLLAAIGVIYGSLLAAGQTDMKRFAAYVSIAHFGFIALGIFAFSSQSLTGSVTYMVNHSLATGMLILVLGMVIFRGGSTRIADYGGMAKLTPVLAGMLLIAGLASMSLPGTNSFISEFLVLVGSFPNAPVHTTIATVGMVLAAVYVLWLYQRIMQGPLRGDAILGAAGGPGAVIAPEVGAKKAIADLSGREKLVLAPLVALIVALGFFPKPVLDVVEPTVAATMCEAGLVDPVQSDEEQAQC</sequence>
<keyword evidence="4 7" id="KW-1133">Transmembrane helix</keyword>
<evidence type="ECO:0000256" key="6">
    <source>
        <dbReference type="RuleBase" id="RU000320"/>
    </source>
</evidence>
<evidence type="ECO:0000256" key="1">
    <source>
        <dbReference type="ARBA" id="ARBA00004127"/>
    </source>
</evidence>
<dbReference type="EMBL" id="JBHSKF010000001">
    <property type="protein sequence ID" value="MFC5285994.1"/>
    <property type="molecule type" value="Genomic_DNA"/>
</dbReference>
<dbReference type="Pfam" id="PF00361">
    <property type="entry name" value="Proton_antipo_M"/>
    <property type="match status" value="1"/>
</dbReference>
<accession>A0ABW0EJA1</accession>
<feature type="transmembrane region" description="Helical" evidence="7">
    <location>
        <begin position="418"/>
        <end position="440"/>
    </location>
</feature>
<feature type="transmembrane region" description="Helical" evidence="7">
    <location>
        <begin position="142"/>
        <end position="160"/>
    </location>
</feature>
<comment type="similarity">
    <text evidence="2">Belongs to the complex I subunit 4 family.</text>
</comment>
<evidence type="ECO:0000313" key="9">
    <source>
        <dbReference type="EMBL" id="MFC5285994.1"/>
    </source>
</evidence>